<keyword evidence="2" id="KW-0812">Transmembrane</keyword>
<dbReference type="EMBL" id="JAKLTN010000002">
    <property type="protein sequence ID" value="MCG2577583.1"/>
    <property type="molecule type" value="Genomic_DNA"/>
</dbReference>
<keyword evidence="4" id="KW-1185">Reference proteome</keyword>
<feature type="region of interest" description="Disordered" evidence="1">
    <location>
        <begin position="34"/>
        <end position="53"/>
    </location>
</feature>
<gene>
    <name evidence="3" type="ORF">LZ012_11325</name>
</gene>
<evidence type="ECO:0000256" key="1">
    <source>
        <dbReference type="SAM" id="MobiDB-lite"/>
    </source>
</evidence>
<keyword evidence="2" id="KW-1133">Transmembrane helix</keyword>
<keyword evidence="2" id="KW-0472">Membrane</keyword>
<dbReference type="Proteomes" id="UP001165384">
    <property type="component" value="Unassembled WGS sequence"/>
</dbReference>
<dbReference type="RefSeq" id="WP_275710838.1">
    <property type="nucleotide sequence ID" value="NZ_JAKLTN010000002.1"/>
</dbReference>
<evidence type="ECO:0000256" key="2">
    <source>
        <dbReference type="SAM" id="Phobius"/>
    </source>
</evidence>
<evidence type="ECO:0000313" key="3">
    <source>
        <dbReference type="EMBL" id="MCG2577583.1"/>
    </source>
</evidence>
<proteinExistence type="predicted"/>
<evidence type="ECO:0000313" key="4">
    <source>
        <dbReference type="Proteomes" id="UP001165384"/>
    </source>
</evidence>
<reference evidence="3" key="1">
    <citation type="submission" date="2022-01" db="EMBL/GenBank/DDBJ databases">
        <authorList>
            <person name="Jo J.-H."/>
            <person name="Im W.-T."/>
        </authorList>
    </citation>
    <scope>NUCLEOTIDE SEQUENCE</scope>
    <source>
        <strain evidence="3">XY25</strain>
    </source>
</reference>
<accession>A0ABS9K365</accession>
<feature type="transmembrane region" description="Helical" evidence="2">
    <location>
        <begin position="6"/>
        <end position="28"/>
    </location>
</feature>
<protein>
    <submittedName>
        <fullName evidence="3">Uncharacterized protein</fullName>
    </submittedName>
</protein>
<comment type="caution">
    <text evidence="3">The sequence shown here is derived from an EMBL/GenBank/DDBJ whole genome shotgun (WGS) entry which is preliminary data.</text>
</comment>
<sequence>MLETIFGNYLLLSAIVLLILFMVPALILRGRGLRESHGADRRKSTRNGTDRRA</sequence>
<name>A0ABS9K365_9RHOO</name>
<organism evidence="3 4">
    <name type="scientific">Dechloromonas hankyongensis</name>
    <dbReference type="NCBI Taxonomy" id="2908002"/>
    <lineage>
        <taxon>Bacteria</taxon>
        <taxon>Pseudomonadati</taxon>
        <taxon>Pseudomonadota</taxon>
        <taxon>Betaproteobacteria</taxon>
        <taxon>Rhodocyclales</taxon>
        <taxon>Azonexaceae</taxon>
        <taxon>Dechloromonas</taxon>
    </lineage>
</organism>